<dbReference type="PROSITE" id="PS50928">
    <property type="entry name" value="ABC_TM1"/>
    <property type="match status" value="1"/>
</dbReference>
<organism evidence="9 10">
    <name type="scientific">Corynebacterium mastitidis</name>
    <dbReference type="NCBI Taxonomy" id="161890"/>
    <lineage>
        <taxon>Bacteria</taxon>
        <taxon>Bacillati</taxon>
        <taxon>Actinomycetota</taxon>
        <taxon>Actinomycetes</taxon>
        <taxon>Mycobacteriales</taxon>
        <taxon>Corynebacteriaceae</taxon>
        <taxon>Corynebacterium</taxon>
    </lineage>
</organism>
<evidence type="ECO:0000256" key="3">
    <source>
        <dbReference type="ARBA" id="ARBA00022475"/>
    </source>
</evidence>
<dbReference type="PANTHER" id="PTHR43163">
    <property type="entry name" value="DIPEPTIDE TRANSPORT SYSTEM PERMEASE PROTEIN DPPB-RELATED"/>
    <property type="match status" value="1"/>
</dbReference>
<protein>
    <submittedName>
        <fullName evidence="9">ABC transporter permease</fullName>
    </submittedName>
</protein>
<keyword evidence="3" id="KW-1003">Cell membrane</keyword>
<keyword evidence="6 7" id="KW-0472">Membrane</keyword>
<comment type="subcellular location">
    <subcellularLocation>
        <location evidence="1 7">Cell membrane</location>
        <topology evidence="1 7">Multi-pass membrane protein</topology>
    </subcellularLocation>
</comment>
<proteinExistence type="inferred from homology"/>
<feature type="transmembrane region" description="Helical" evidence="7">
    <location>
        <begin position="12"/>
        <end position="30"/>
    </location>
</feature>
<sequence length="325" mass="34102">MGRILGRYLLRFALLLALGSLAIFGLLRVVPGNPAEVALGVTATEDAVAELSAQMGTDRPLPEQYARWVMGMLRGDFGASLSSGQPIGPLLLDRGAVSLILCGCALALSLGIAVLLGLASTRRPWGGIIAALSQVGIAVPSFLAAIALVAVFSLRLGWFPANGWVPPGQDVTGFFSRLVLPVLALTAVQAAILTRYVRSALLEVMHQDFLRTAYATGQSRARALLDHGLRNAAVPVLTVTGLQLTSLIVGAVVIEKIFVIPGLGSLLLTAVNSRDLLMVQAIVMVLVLFVLLVNLAVDVTIVLIDPRLRATRGVIGETPPEGTPA</sequence>
<dbReference type="Proteomes" id="UP001359781">
    <property type="component" value="Unassembled WGS sequence"/>
</dbReference>
<evidence type="ECO:0000259" key="8">
    <source>
        <dbReference type="PROSITE" id="PS50928"/>
    </source>
</evidence>
<name>A0ABU8NYR8_9CORY</name>
<reference evidence="9 10" key="1">
    <citation type="submission" date="2024-02" db="EMBL/GenBank/DDBJ databases">
        <title>Whole genome sequencing and characterization of Corynebacterium isolated from the ocular surface of dry eye disease sufferers.</title>
        <authorList>
            <person name="Naqvi M."/>
        </authorList>
    </citation>
    <scope>NUCLEOTIDE SEQUENCE [LARGE SCALE GENOMIC DNA]</scope>
    <source>
        <strain evidence="9 10">PCRF</strain>
    </source>
</reference>
<dbReference type="InterPro" id="IPR035906">
    <property type="entry name" value="MetI-like_sf"/>
</dbReference>
<keyword evidence="5 7" id="KW-1133">Transmembrane helix</keyword>
<dbReference type="Gene3D" id="1.10.3720.10">
    <property type="entry name" value="MetI-like"/>
    <property type="match status" value="1"/>
</dbReference>
<feature type="transmembrane region" description="Helical" evidence="7">
    <location>
        <begin position="277"/>
        <end position="304"/>
    </location>
</feature>
<comment type="caution">
    <text evidence="9">The sequence shown here is derived from an EMBL/GenBank/DDBJ whole genome shotgun (WGS) entry which is preliminary data.</text>
</comment>
<feature type="transmembrane region" description="Helical" evidence="7">
    <location>
        <begin position="174"/>
        <end position="197"/>
    </location>
</feature>
<dbReference type="Pfam" id="PF19300">
    <property type="entry name" value="BPD_transp_1_N"/>
    <property type="match status" value="1"/>
</dbReference>
<feature type="transmembrane region" description="Helical" evidence="7">
    <location>
        <begin position="131"/>
        <end position="154"/>
    </location>
</feature>
<feature type="domain" description="ABC transmembrane type-1" evidence="8">
    <location>
        <begin position="95"/>
        <end position="297"/>
    </location>
</feature>
<gene>
    <name evidence="9" type="ORF">V5S96_02685</name>
</gene>
<feature type="transmembrane region" description="Helical" evidence="7">
    <location>
        <begin position="96"/>
        <end position="119"/>
    </location>
</feature>
<dbReference type="SUPFAM" id="SSF161098">
    <property type="entry name" value="MetI-like"/>
    <property type="match status" value="1"/>
</dbReference>
<keyword evidence="2 7" id="KW-0813">Transport</keyword>
<evidence type="ECO:0000256" key="6">
    <source>
        <dbReference type="ARBA" id="ARBA00023136"/>
    </source>
</evidence>
<keyword evidence="4 7" id="KW-0812">Transmembrane</keyword>
<dbReference type="Pfam" id="PF00528">
    <property type="entry name" value="BPD_transp_1"/>
    <property type="match status" value="1"/>
</dbReference>
<dbReference type="EMBL" id="JBAHVJ010000003">
    <property type="protein sequence ID" value="MEJ4099269.1"/>
    <property type="molecule type" value="Genomic_DNA"/>
</dbReference>
<dbReference type="InterPro" id="IPR045621">
    <property type="entry name" value="BPD_transp_1_N"/>
</dbReference>
<evidence type="ECO:0000256" key="4">
    <source>
        <dbReference type="ARBA" id="ARBA00022692"/>
    </source>
</evidence>
<accession>A0ABU8NYR8</accession>
<keyword evidence="10" id="KW-1185">Reference proteome</keyword>
<comment type="similarity">
    <text evidence="7">Belongs to the binding-protein-dependent transport system permease family.</text>
</comment>
<dbReference type="RefSeq" id="WP_337889149.1">
    <property type="nucleotide sequence ID" value="NZ_JBAHVI010000001.1"/>
</dbReference>
<dbReference type="PANTHER" id="PTHR43163:SF6">
    <property type="entry name" value="DIPEPTIDE TRANSPORT SYSTEM PERMEASE PROTEIN DPPB-RELATED"/>
    <property type="match status" value="1"/>
</dbReference>
<evidence type="ECO:0000256" key="5">
    <source>
        <dbReference type="ARBA" id="ARBA00022989"/>
    </source>
</evidence>
<evidence type="ECO:0000256" key="2">
    <source>
        <dbReference type="ARBA" id="ARBA00022448"/>
    </source>
</evidence>
<evidence type="ECO:0000313" key="10">
    <source>
        <dbReference type="Proteomes" id="UP001359781"/>
    </source>
</evidence>
<evidence type="ECO:0000256" key="7">
    <source>
        <dbReference type="RuleBase" id="RU363032"/>
    </source>
</evidence>
<evidence type="ECO:0000313" key="9">
    <source>
        <dbReference type="EMBL" id="MEJ4099269.1"/>
    </source>
</evidence>
<dbReference type="InterPro" id="IPR000515">
    <property type="entry name" value="MetI-like"/>
</dbReference>
<dbReference type="CDD" id="cd06261">
    <property type="entry name" value="TM_PBP2"/>
    <property type="match status" value="1"/>
</dbReference>
<evidence type="ECO:0000256" key="1">
    <source>
        <dbReference type="ARBA" id="ARBA00004651"/>
    </source>
</evidence>